<dbReference type="Proteomes" id="UP000700706">
    <property type="component" value="Unassembled WGS sequence"/>
</dbReference>
<organism evidence="5 6">
    <name type="scientific">Inquilinus limosus</name>
    <dbReference type="NCBI Taxonomy" id="171674"/>
    <lineage>
        <taxon>Bacteria</taxon>
        <taxon>Pseudomonadati</taxon>
        <taxon>Pseudomonadota</taxon>
        <taxon>Alphaproteobacteria</taxon>
        <taxon>Rhodospirillales</taxon>
        <taxon>Rhodospirillaceae</taxon>
        <taxon>Inquilinus</taxon>
    </lineage>
</organism>
<dbReference type="Gene3D" id="2.150.10.10">
    <property type="entry name" value="Serralysin-like metalloprotease, C-terminal"/>
    <property type="match status" value="1"/>
</dbReference>
<dbReference type="GO" id="GO:0005615">
    <property type="term" value="C:extracellular space"/>
    <property type="evidence" value="ECO:0007669"/>
    <property type="project" value="InterPro"/>
</dbReference>
<dbReference type="Pfam" id="PF08548">
    <property type="entry name" value="Peptidase_M10_C"/>
    <property type="match status" value="1"/>
</dbReference>
<evidence type="ECO:0000313" key="5">
    <source>
        <dbReference type="EMBL" id="MBW8727258.1"/>
    </source>
</evidence>
<comment type="subcellular location">
    <subcellularLocation>
        <location evidence="1">Secreted</location>
    </subcellularLocation>
</comment>
<dbReference type="EMBL" id="JAEKLZ010000263">
    <property type="protein sequence ID" value="MBW8727258.1"/>
    <property type="molecule type" value="Genomic_DNA"/>
</dbReference>
<dbReference type="InterPro" id="IPR013858">
    <property type="entry name" value="Peptidase_M10B_C"/>
</dbReference>
<keyword evidence="3" id="KW-0677">Repeat</keyword>
<evidence type="ECO:0000256" key="2">
    <source>
        <dbReference type="ARBA" id="ARBA00022525"/>
    </source>
</evidence>
<evidence type="ECO:0000256" key="1">
    <source>
        <dbReference type="ARBA" id="ARBA00004613"/>
    </source>
</evidence>
<reference evidence="5" key="1">
    <citation type="submission" date="2020-06" db="EMBL/GenBank/DDBJ databases">
        <title>Stable isotope informed genome-resolved metagenomics uncovers potential trophic interactions in rhizosphere soil.</title>
        <authorList>
            <person name="Starr E.P."/>
            <person name="Shi S."/>
            <person name="Blazewicz S.J."/>
            <person name="Koch B.J."/>
            <person name="Probst A.J."/>
            <person name="Hungate B.A."/>
            <person name="Pett-Ridge J."/>
            <person name="Firestone M.K."/>
            <person name="Banfield J.F."/>
        </authorList>
    </citation>
    <scope>NUCLEOTIDE SEQUENCE</scope>
    <source>
        <strain evidence="5">YM_69_17</strain>
    </source>
</reference>
<accession>A0A952FLG6</accession>
<sequence length="116" mass="11495">MDGWIGRDTLTGGGGADRFVISAAGHSGPGAADRITDFSQGDRIDLSAIDADPALAGDQAFVFLGGGAFTGTAGQLRAEVSGGDTVVSGDLDGDRTADVQIVLIGAVALQAGDFVL</sequence>
<comment type="caution">
    <text evidence="5">The sequence shown here is derived from an EMBL/GenBank/DDBJ whole genome shotgun (WGS) entry which is preliminary data.</text>
</comment>
<evidence type="ECO:0000259" key="4">
    <source>
        <dbReference type="Pfam" id="PF08548"/>
    </source>
</evidence>
<dbReference type="AlphaFoldDB" id="A0A952FLG6"/>
<dbReference type="SUPFAM" id="SSF51120">
    <property type="entry name" value="beta-Roll"/>
    <property type="match status" value="1"/>
</dbReference>
<dbReference type="GO" id="GO:0005509">
    <property type="term" value="F:calcium ion binding"/>
    <property type="evidence" value="ECO:0007669"/>
    <property type="project" value="InterPro"/>
</dbReference>
<gene>
    <name evidence="5" type="ORF">JF625_19190</name>
</gene>
<name>A0A952FLG6_9PROT</name>
<dbReference type="InterPro" id="IPR011049">
    <property type="entry name" value="Serralysin-like_metalloprot_C"/>
</dbReference>
<feature type="domain" description="Peptidase M10 serralysin C-terminal" evidence="4">
    <location>
        <begin position="6"/>
        <end position="115"/>
    </location>
</feature>
<evidence type="ECO:0000313" key="6">
    <source>
        <dbReference type="Proteomes" id="UP000700706"/>
    </source>
</evidence>
<proteinExistence type="predicted"/>
<keyword evidence="2" id="KW-0964">Secreted</keyword>
<protein>
    <submittedName>
        <fullName evidence="5">M10 family metallopeptidase C-terminal domain-containing protein</fullName>
    </submittedName>
</protein>
<evidence type="ECO:0000256" key="3">
    <source>
        <dbReference type="ARBA" id="ARBA00022737"/>
    </source>
</evidence>